<dbReference type="EC" id="6.1.1.21" evidence="3"/>
<feature type="binding site" evidence="4">
    <location>
        <position position="124"/>
    </location>
    <ligand>
        <name>L-histidine</name>
        <dbReference type="ChEBI" id="CHEBI:57595"/>
    </ligand>
</feature>
<comment type="catalytic activity">
    <reaction evidence="3">
        <text>tRNA(His) + L-histidine + ATP = L-histidyl-tRNA(His) + AMP + diphosphate + H(+)</text>
        <dbReference type="Rhea" id="RHEA:17313"/>
        <dbReference type="Rhea" id="RHEA-COMP:9665"/>
        <dbReference type="Rhea" id="RHEA-COMP:9689"/>
        <dbReference type="ChEBI" id="CHEBI:15378"/>
        <dbReference type="ChEBI" id="CHEBI:30616"/>
        <dbReference type="ChEBI" id="CHEBI:33019"/>
        <dbReference type="ChEBI" id="CHEBI:57595"/>
        <dbReference type="ChEBI" id="CHEBI:78442"/>
        <dbReference type="ChEBI" id="CHEBI:78527"/>
        <dbReference type="ChEBI" id="CHEBI:456215"/>
        <dbReference type="EC" id="6.1.1.21"/>
    </reaction>
</comment>
<dbReference type="GO" id="GO:0004821">
    <property type="term" value="F:histidine-tRNA ligase activity"/>
    <property type="evidence" value="ECO:0007669"/>
    <property type="project" value="UniProtKB-UniRule"/>
</dbReference>
<dbReference type="Gene3D" id="3.30.930.10">
    <property type="entry name" value="Bira Bifunctional Protein, Domain 2"/>
    <property type="match status" value="1"/>
</dbReference>
<keyword evidence="2 3" id="KW-0067">ATP-binding</keyword>
<comment type="subunit">
    <text evidence="3">Homodimer.</text>
</comment>
<name>A0A2Z4NCE0_9BACT</name>
<feature type="binding site" evidence="4">
    <location>
        <position position="128"/>
    </location>
    <ligand>
        <name>L-histidine</name>
        <dbReference type="ChEBI" id="CHEBI:57595"/>
    </ligand>
</feature>
<keyword evidence="3 6" id="KW-0436">Ligase</keyword>
<dbReference type="Pfam" id="PF13393">
    <property type="entry name" value="tRNA-synt_His"/>
    <property type="match status" value="1"/>
</dbReference>
<evidence type="ECO:0000256" key="4">
    <source>
        <dbReference type="PIRSR" id="PIRSR001549-1"/>
    </source>
</evidence>
<dbReference type="PROSITE" id="PS50862">
    <property type="entry name" value="AA_TRNA_LIGASE_II"/>
    <property type="match status" value="1"/>
</dbReference>
<gene>
    <name evidence="3" type="primary">hisS</name>
    <name evidence="6" type="ORF">DP065_00405</name>
</gene>
<dbReference type="HAMAP" id="MF_00127">
    <property type="entry name" value="His_tRNA_synth"/>
    <property type="match status" value="1"/>
</dbReference>
<evidence type="ECO:0000313" key="6">
    <source>
        <dbReference type="EMBL" id="AWX69223.1"/>
    </source>
</evidence>
<dbReference type="CDD" id="cd00773">
    <property type="entry name" value="HisRS-like_core"/>
    <property type="match status" value="1"/>
</dbReference>
<dbReference type="KEGG" id="mane:DP065_00405"/>
<evidence type="ECO:0000256" key="3">
    <source>
        <dbReference type="HAMAP-Rule" id="MF_00127"/>
    </source>
</evidence>
<feature type="binding site" evidence="4">
    <location>
        <begin position="80"/>
        <end position="82"/>
    </location>
    <ligand>
        <name>L-histidine</name>
        <dbReference type="ChEBI" id="CHEBI:57595"/>
    </ligand>
</feature>
<dbReference type="SUPFAM" id="SSF55681">
    <property type="entry name" value="Class II aaRS and biotin synthetases"/>
    <property type="match status" value="1"/>
</dbReference>
<dbReference type="GO" id="GO:0005524">
    <property type="term" value="F:ATP binding"/>
    <property type="evidence" value="ECO:0007669"/>
    <property type="project" value="UniProtKB-UniRule"/>
</dbReference>
<dbReference type="NCBIfam" id="TIGR00442">
    <property type="entry name" value="hisS"/>
    <property type="match status" value="1"/>
</dbReference>
<comment type="subcellular location">
    <subcellularLocation>
        <location evidence="3">Cytoplasm</location>
    </subcellularLocation>
</comment>
<keyword evidence="7" id="KW-1185">Reference proteome</keyword>
<feature type="binding site" evidence="4">
    <location>
        <position position="110"/>
    </location>
    <ligand>
        <name>L-histidine</name>
        <dbReference type="ChEBI" id="CHEBI:57595"/>
    </ligand>
</feature>
<evidence type="ECO:0000313" key="7">
    <source>
        <dbReference type="Proteomes" id="UP000250218"/>
    </source>
</evidence>
<evidence type="ECO:0000256" key="2">
    <source>
        <dbReference type="ARBA" id="ARBA00022840"/>
    </source>
</evidence>
<keyword evidence="3" id="KW-0648">Protein biosynthesis</keyword>
<evidence type="ECO:0000256" key="1">
    <source>
        <dbReference type="ARBA" id="ARBA00008226"/>
    </source>
</evidence>
<dbReference type="InterPro" id="IPR006195">
    <property type="entry name" value="aa-tRNA-synth_II"/>
</dbReference>
<keyword evidence="3" id="KW-0963">Cytoplasm</keyword>
<sequence length="422" mass="49650">MFNKLKGTRDIYSIDADILNFIRNIFFETSRKYNFQYIETPIIEETSLFIRSAGETSDIVSKEMYSFLDNGKRNISLRPEGTASTIRAFVENKINNLDSSKLFYFGPMFRYERPQKGRYRQFIQGGIEKIEKVSSDLVLSNFEIIKFAFDFLSSLKIKDFILEINNLGSLETRNKYIKILKEYFLNFKDQLSEISLVRLEKNVLRILDDKTEANKDFVKNAPKLIDYLNEEEKAKFNDFIYLLDLFKINYQINPNLVRGLDYYNDLVFEFVSESEALGSKSTILAGGRYNGMIQDFGGPNLNSIGFAFGVDRLMEIIKSNLQNYEELNIKPDILIGYLNQNEKEEILKMTYELRKEFNVELINKTIDIKELFRNYFKIQPKVLLFKELNMNKNEIKIKNDRKELTIEFNTIDDFKKAIIELE</sequence>
<reference evidence="7" key="1">
    <citation type="submission" date="2018-06" db="EMBL/GenBank/DDBJ databases">
        <title>Complete genome sequences of Mycoplasma anatis, M. anseris and M. cloacale type strains.</title>
        <authorList>
            <person name="Grozner D."/>
            <person name="Forro B."/>
            <person name="Sulyok K.M."/>
            <person name="Marton S."/>
            <person name="Kreizinger Z."/>
            <person name="Banyai K."/>
            <person name="Gyuranecz M."/>
        </authorList>
    </citation>
    <scope>NUCLEOTIDE SEQUENCE [LARGE SCALE GENOMIC DNA]</scope>
    <source>
        <strain evidence="7">ATCC 49234</strain>
    </source>
</reference>
<evidence type="ECO:0000259" key="5">
    <source>
        <dbReference type="PROSITE" id="PS50862"/>
    </source>
</evidence>
<proteinExistence type="inferred from homology"/>
<dbReference type="InterPro" id="IPR041715">
    <property type="entry name" value="HisRS-like_core"/>
</dbReference>
<dbReference type="InterPro" id="IPR045864">
    <property type="entry name" value="aa-tRNA-synth_II/BPL/LPL"/>
</dbReference>
<dbReference type="PANTHER" id="PTHR43707:SF1">
    <property type="entry name" value="HISTIDINE--TRNA LIGASE, MITOCHONDRIAL-RELATED"/>
    <property type="match status" value="1"/>
</dbReference>
<dbReference type="Proteomes" id="UP000250218">
    <property type="component" value="Chromosome"/>
</dbReference>
<dbReference type="PIRSF" id="PIRSF001549">
    <property type="entry name" value="His-tRNA_synth"/>
    <property type="match status" value="1"/>
</dbReference>
<feature type="domain" description="Aminoacyl-transfer RNA synthetases class-II family profile" evidence="5">
    <location>
        <begin position="12"/>
        <end position="331"/>
    </location>
</feature>
<dbReference type="EMBL" id="CP030140">
    <property type="protein sequence ID" value="AWX69223.1"/>
    <property type="molecule type" value="Genomic_DNA"/>
</dbReference>
<dbReference type="InterPro" id="IPR004516">
    <property type="entry name" value="HisRS/HisZ"/>
</dbReference>
<dbReference type="InterPro" id="IPR015807">
    <property type="entry name" value="His-tRNA-ligase"/>
</dbReference>
<keyword evidence="3" id="KW-0030">Aminoacyl-tRNA synthetase</keyword>
<dbReference type="PANTHER" id="PTHR43707">
    <property type="entry name" value="HISTIDYL-TRNA SYNTHETASE"/>
    <property type="match status" value="1"/>
</dbReference>
<keyword evidence="3" id="KW-0547">Nucleotide-binding</keyword>
<accession>A0A2Z4NCE0</accession>
<protein>
    <recommendedName>
        <fullName evidence="3">Histidine--tRNA ligase</fullName>
        <ecNumber evidence="3">6.1.1.21</ecNumber>
    </recommendedName>
    <alternativeName>
        <fullName evidence="3">Histidyl-tRNA synthetase</fullName>
        <shortName evidence="3">HisRS</shortName>
    </alternativeName>
</protein>
<dbReference type="GO" id="GO:0006427">
    <property type="term" value="P:histidyl-tRNA aminoacylation"/>
    <property type="evidence" value="ECO:0007669"/>
    <property type="project" value="UniProtKB-UniRule"/>
</dbReference>
<dbReference type="AlphaFoldDB" id="A0A2Z4NCE0"/>
<dbReference type="GO" id="GO:0005737">
    <property type="term" value="C:cytoplasm"/>
    <property type="evidence" value="ECO:0007669"/>
    <property type="project" value="UniProtKB-SubCell"/>
</dbReference>
<feature type="binding site" evidence="4">
    <location>
        <position position="258"/>
    </location>
    <ligand>
        <name>L-histidine</name>
        <dbReference type="ChEBI" id="CHEBI:57595"/>
    </ligand>
</feature>
<organism evidence="6 7">
    <name type="scientific">[Mycoplasma] anseris</name>
    <dbReference type="NCBI Taxonomy" id="92400"/>
    <lineage>
        <taxon>Bacteria</taxon>
        <taxon>Bacillati</taxon>
        <taxon>Mycoplasmatota</taxon>
        <taxon>Mycoplasmoidales</taxon>
        <taxon>Metamycoplasmataceae</taxon>
        <taxon>Metamycoplasma</taxon>
    </lineage>
</organism>
<feature type="binding site" evidence="4">
    <location>
        <begin position="262"/>
        <end position="263"/>
    </location>
    <ligand>
        <name>L-histidine</name>
        <dbReference type="ChEBI" id="CHEBI:57595"/>
    </ligand>
</feature>
<comment type="similarity">
    <text evidence="1 3">Belongs to the class-II aminoacyl-tRNA synthetase family.</text>
</comment>